<keyword evidence="6 8" id="KW-0411">Iron-sulfur</keyword>
<gene>
    <name evidence="8" type="primary">lipA</name>
    <name evidence="10" type="ORF">SAMN05661077_0992</name>
</gene>
<comment type="catalytic activity">
    <reaction evidence="7 8">
        <text>[[Fe-S] cluster scaffold protein carrying a second [4Fe-4S](2+) cluster] + N(6)-octanoyl-L-lysyl-[protein] + 2 oxidized [2Fe-2S]-[ferredoxin] + 2 S-adenosyl-L-methionine + 4 H(+) = [[Fe-S] cluster scaffold protein] + N(6)-[(R)-dihydrolipoyl]-L-lysyl-[protein] + 4 Fe(3+) + 2 hydrogen sulfide + 2 5'-deoxyadenosine + 2 L-methionine + 2 reduced [2Fe-2S]-[ferredoxin]</text>
        <dbReference type="Rhea" id="RHEA:16585"/>
        <dbReference type="Rhea" id="RHEA-COMP:9928"/>
        <dbReference type="Rhea" id="RHEA-COMP:10000"/>
        <dbReference type="Rhea" id="RHEA-COMP:10001"/>
        <dbReference type="Rhea" id="RHEA-COMP:10475"/>
        <dbReference type="Rhea" id="RHEA-COMP:14568"/>
        <dbReference type="Rhea" id="RHEA-COMP:14569"/>
        <dbReference type="ChEBI" id="CHEBI:15378"/>
        <dbReference type="ChEBI" id="CHEBI:17319"/>
        <dbReference type="ChEBI" id="CHEBI:29034"/>
        <dbReference type="ChEBI" id="CHEBI:29919"/>
        <dbReference type="ChEBI" id="CHEBI:33722"/>
        <dbReference type="ChEBI" id="CHEBI:33737"/>
        <dbReference type="ChEBI" id="CHEBI:33738"/>
        <dbReference type="ChEBI" id="CHEBI:57844"/>
        <dbReference type="ChEBI" id="CHEBI:59789"/>
        <dbReference type="ChEBI" id="CHEBI:78809"/>
        <dbReference type="ChEBI" id="CHEBI:83100"/>
        <dbReference type="EC" id="2.8.1.8"/>
    </reaction>
</comment>
<organism evidence="10 11">
    <name type="scientific">Thiohalorhabdus denitrificans</name>
    <dbReference type="NCBI Taxonomy" id="381306"/>
    <lineage>
        <taxon>Bacteria</taxon>
        <taxon>Pseudomonadati</taxon>
        <taxon>Pseudomonadota</taxon>
        <taxon>Gammaproteobacteria</taxon>
        <taxon>Thiohalorhabdales</taxon>
        <taxon>Thiohalorhabdaceae</taxon>
        <taxon>Thiohalorhabdus</taxon>
    </lineage>
</organism>
<dbReference type="InterPro" id="IPR058240">
    <property type="entry name" value="rSAM_sf"/>
</dbReference>
<proteinExistence type="inferred from homology"/>
<comment type="subcellular location">
    <subcellularLocation>
        <location evidence="8">Cytoplasm</location>
    </subcellularLocation>
</comment>
<dbReference type="Gene3D" id="3.20.20.70">
    <property type="entry name" value="Aldolase class I"/>
    <property type="match status" value="1"/>
</dbReference>
<keyword evidence="11" id="KW-1185">Reference proteome</keyword>
<keyword evidence="3 8" id="KW-0949">S-adenosyl-L-methionine</keyword>
<keyword evidence="1 8" id="KW-0004">4Fe-4S</keyword>
<feature type="binding site" evidence="8">
    <location>
        <position position="117"/>
    </location>
    <ligand>
        <name>[4Fe-4S] cluster</name>
        <dbReference type="ChEBI" id="CHEBI:49883"/>
        <label>2</label>
        <note>4Fe-4S-S-AdoMet</note>
    </ligand>
</feature>
<feature type="binding site" evidence="8">
    <location>
        <position position="114"/>
    </location>
    <ligand>
        <name>[4Fe-4S] cluster</name>
        <dbReference type="ChEBI" id="CHEBI:49883"/>
        <label>2</label>
        <note>4Fe-4S-S-AdoMet</note>
    </ligand>
</feature>
<comment type="function">
    <text evidence="8">Catalyzes the radical-mediated insertion of two sulfur atoms into the C-6 and C-8 positions of the octanoyl moiety bound to the lipoyl domains of lipoate-dependent enzymes, thereby converting the octanoylated domains into lipoylated derivatives.</text>
</comment>
<evidence type="ECO:0000313" key="10">
    <source>
        <dbReference type="EMBL" id="SCX99872.1"/>
    </source>
</evidence>
<keyword evidence="2 8" id="KW-0808">Transferase</keyword>
<protein>
    <recommendedName>
        <fullName evidence="8">Lipoyl synthase</fullName>
        <ecNumber evidence="8">2.8.1.8</ecNumber>
    </recommendedName>
    <alternativeName>
        <fullName evidence="8">Lip-syn</fullName>
        <shortName evidence="8">LS</shortName>
    </alternativeName>
    <alternativeName>
        <fullName evidence="8">Lipoate synthase</fullName>
    </alternativeName>
    <alternativeName>
        <fullName evidence="8">Lipoic acid synthase</fullName>
    </alternativeName>
    <alternativeName>
        <fullName evidence="8">Sulfur insertion protein LipA</fullName>
    </alternativeName>
</protein>
<evidence type="ECO:0000313" key="11">
    <source>
        <dbReference type="Proteomes" id="UP000183104"/>
    </source>
</evidence>
<evidence type="ECO:0000256" key="6">
    <source>
        <dbReference type="ARBA" id="ARBA00023014"/>
    </source>
</evidence>
<dbReference type="SFLD" id="SFLDS00029">
    <property type="entry name" value="Radical_SAM"/>
    <property type="match status" value="1"/>
</dbReference>
<dbReference type="SFLD" id="SFLDG01058">
    <property type="entry name" value="lipoyl_synthase_like"/>
    <property type="match status" value="1"/>
</dbReference>
<dbReference type="NCBIfam" id="NF009544">
    <property type="entry name" value="PRK12928.1"/>
    <property type="match status" value="1"/>
</dbReference>
<dbReference type="GO" id="GO:0009249">
    <property type="term" value="P:protein lipoylation"/>
    <property type="evidence" value="ECO:0007669"/>
    <property type="project" value="UniProtKB-UniRule"/>
</dbReference>
<name>A0A1G5CBU7_9GAMM</name>
<dbReference type="SFLD" id="SFLDF00271">
    <property type="entry name" value="lipoyl_synthase"/>
    <property type="match status" value="1"/>
</dbReference>
<dbReference type="InterPro" id="IPR006638">
    <property type="entry name" value="Elp3/MiaA/NifB-like_rSAM"/>
</dbReference>
<dbReference type="GO" id="GO:0051539">
    <property type="term" value="F:4 iron, 4 sulfur cluster binding"/>
    <property type="evidence" value="ECO:0007669"/>
    <property type="project" value="UniProtKB-UniRule"/>
</dbReference>
<dbReference type="AlphaFoldDB" id="A0A1G5CBU7"/>
<dbReference type="NCBIfam" id="TIGR00510">
    <property type="entry name" value="lipA"/>
    <property type="match status" value="1"/>
</dbReference>
<evidence type="ECO:0000256" key="4">
    <source>
        <dbReference type="ARBA" id="ARBA00022723"/>
    </source>
</evidence>
<accession>A0A1G5CBU7</accession>
<dbReference type="GO" id="GO:0046872">
    <property type="term" value="F:metal ion binding"/>
    <property type="evidence" value="ECO:0007669"/>
    <property type="project" value="UniProtKB-KW"/>
</dbReference>
<dbReference type="NCBIfam" id="NF004019">
    <property type="entry name" value="PRK05481.1"/>
    <property type="match status" value="1"/>
</dbReference>
<evidence type="ECO:0000256" key="1">
    <source>
        <dbReference type="ARBA" id="ARBA00022485"/>
    </source>
</evidence>
<evidence type="ECO:0000256" key="3">
    <source>
        <dbReference type="ARBA" id="ARBA00022691"/>
    </source>
</evidence>
<evidence type="ECO:0000256" key="8">
    <source>
        <dbReference type="HAMAP-Rule" id="MF_00206"/>
    </source>
</evidence>
<dbReference type="InterPro" id="IPR007197">
    <property type="entry name" value="rSAM"/>
</dbReference>
<dbReference type="PANTHER" id="PTHR10949">
    <property type="entry name" value="LIPOYL SYNTHASE"/>
    <property type="match status" value="1"/>
</dbReference>
<evidence type="ECO:0000256" key="7">
    <source>
        <dbReference type="ARBA" id="ARBA00047326"/>
    </source>
</evidence>
<dbReference type="PANTHER" id="PTHR10949:SF0">
    <property type="entry name" value="LIPOYL SYNTHASE, MITOCHONDRIAL"/>
    <property type="match status" value="1"/>
</dbReference>
<dbReference type="HAMAP" id="MF_00206">
    <property type="entry name" value="Lipoyl_synth"/>
    <property type="match status" value="1"/>
</dbReference>
<feature type="binding site" evidence="8">
    <location>
        <position position="324"/>
    </location>
    <ligand>
        <name>[4Fe-4S] cluster</name>
        <dbReference type="ChEBI" id="CHEBI:49883"/>
        <label>1</label>
    </ligand>
</feature>
<feature type="binding site" evidence="8">
    <location>
        <position position="89"/>
    </location>
    <ligand>
        <name>[4Fe-4S] cluster</name>
        <dbReference type="ChEBI" id="CHEBI:49883"/>
        <label>1</label>
    </ligand>
</feature>
<dbReference type="Proteomes" id="UP000183104">
    <property type="component" value="Unassembled WGS sequence"/>
</dbReference>
<comment type="cofactor">
    <cofactor evidence="8">
        <name>[4Fe-4S] cluster</name>
        <dbReference type="ChEBI" id="CHEBI:49883"/>
    </cofactor>
    <text evidence="8">Binds 2 [4Fe-4S] clusters per subunit. One cluster is coordinated with 3 cysteines and an exchangeable S-adenosyl-L-methionine.</text>
</comment>
<evidence type="ECO:0000259" key="9">
    <source>
        <dbReference type="SMART" id="SM00729"/>
    </source>
</evidence>
<comment type="similarity">
    <text evidence="8">Belongs to the radical SAM superfamily. Lipoyl synthase family.</text>
</comment>
<keyword evidence="5 8" id="KW-0408">Iron</keyword>
<sequence length="332" mass="36208">MNSQVSSTEGRMARVCRPPLFYWAMTADPATREEATMDQQPIKFHGGNASRMPSWIRYALGDARDSKYGATARAVHGNRLVTICEEGNCPNRGECWSRGTATFMILGETCTRACGFCSVATGKPGVPADYSEAERVADAAAQMDLSYVVLTSVNRDDLDDGGAGLFAATVRALRAHKPEMGVELLTPDFRKVVDPAVATIAPEAPLVWGHNVETVPRLYKPVRPGSDYARSLYVLERAAAIEGVEAKSSLMLGLGETEAEVLAVMRDLREVGVTRLALGQYLRPARDKLPVQEYIHPDRFAALEEAGREMGFSWIKAGPLVRSSYHAEEVQG</sequence>
<feature type="binding site" evidence="8">
    <location>
        <position position="95"/>
    </location>
    <ligand>
        <name>[4Fe-4S] cluster</name>
        <dbReference type="ChEBI" id="CHEBI:49883"/>
        <label>1</label>
    </ligand>
</feature>
<evidence type="ECO:0000256" key="2">
    <source>
        <dbReference type="ARBA" id="ARBA00022679"/>
    </source>
</evidence>
<dbReference type="InterPro" id="IPR003698">
    <property type="entry name" value="Lipoyl_synth"/>
</dbReference>
<reference evidence="11" key="1">
    <citation type="submission" date="2016-10" db="EMBL/GenBank/DDBJ databases">
        <authorList>
            <person name="Varghese N."/>
        </authorList>
    </citation>
    <scope>NUCLEOTIDE SEQUENCE [LARGE SCALE GENOMIC DNA]</scope>
    <source>
        <strain evidence="11">HL 19</strain>
    </source>
</reference>
<comment type="pathway">
    <text evidence="8">Protein modification; protein lipoylation via endogenous pathway; protein N(6)-(lipoyl)lysine from octanoyl-[acyl-carrier-protein]: step 2/2.</text>
</comment>
<feature type="binding site" evidence="8">
    <location>
        <position position="84"/>
    </location>
    <ligand>
        <name>[4Fe-4S] cluster</name>
        <dbReference type="ChEBI" id="CHEBI:49883"/>
        <label>1</label>
    </ligand>
</feature>
<dbReference type="UniPathway" id="UPA00538">
    <property type="reaction ID" value="UER00593"/>
</dbReference>
<dbReference type="SMART" id="SM00729">
    <property type="entry name" value="Elp3"/>
    <property type="match status" value="1"/>
</dbReference>
<dbReference type="InterPro" id="IPR013785">
    <property type="entry name" value="Aldolase_TIM"/>
</dbReference>
<dbReference type="STRING" id="381306.AN478_10220"/>
<dbReference type="CDD" id="cd01335">
    <property type="entry name" value="Radical_SAM"/>
    <property type="match status" value="1"/>
</dbReference>
<evidence type="ECO:0000256" key="5">
    <source>
        <dbReference type="ARBA" id="ARBA00023004"/>
    </source>
</evidence>
<feature type="domain" description="Elp3/MiaA/NifB-like radical SAM core" evidence="9">
    <location>
        <begin position="100"/>
        <end position="308"/>
    </location>
</feature>
<keyword evidence="4 8" id="KW-0479">Metal-binding</keyword>
<dbReference type="Pfam" id="PF04055">
    <property type="entry name" value="Radical_SAM"/>
    <property type="match status" value="1"/>
</dbReference>
<dbReference type="GO" id="GO:0005737">
    <property type="term" value="C:cytoplasm"/>
    <property type="evidence" value="ECO:0007669"/>
    <property type="project" value="UniProtKB-SubCell"/>
</dbReference>
<dbReference type="EC" id="2.8.1.8" evidence="8"/>
<dbReference type="EMBL" id="FMUN01000002">
    <property type="protein sequence ID" value="SCX99872.1"/>
    <property type="molecule type" value="Genomic_DNA"/>
</dbReference>
<keyword evidence="8" id="KW-0963">Cytoplasm</keyword>
<dbReference type="GO" id="GO:0016992">
    <property type="term" value="F:lipoate synthase activity"/>
    <property type="evidence" value="ECO:0007669"/>
    <property type="project" value="UniProtKB-UniRule"/>
</dbReference>
<feature type="binding site" evidence="8">
    <location>
        <position position="110"/>
    </location>
    <ligand>
        <name>[4Fe-4S] cluster</name>
        <dbReference type="ChEBI" id="CHEBI:49883"/>
        <label>2</label>
        <note>4Fe-4S-S-AdoMet</note>
    </ligand>
</feature>
<dbReference type="SUPFAM" id="SSF102114">
    <property type="entry name" value="Radical SAM enzymes"/>
    <property type="match status" value="1"/>
</dbReference>
<dbReference type="PIRSF" id="PIRSF005963">
    <property type="entry name" value="Lipoyl_synth"/>
    <property type="match status" value="1"/>
</dbReference>